<dbReference type="EMBL" id="AP022597">
    <property type="protein sequence ID" value="BBY72558.1"/>
    <property type="molecule type" value="Genomic_DNA"/>
</dbReference>
<name>A0ABN6AYT3_9MYCO</name>
<accession>A0ABN6AYT3</accession>
<dbReference type="RefSeq" id="WP_014384985.1">
    <property type="nucleotide sequence ID" value="NC_016948.1"/>
</dbReference>
<dbReference type="PANTHER" id="PTHR36923">
    <property type="entry name" value="FERREDOXIN"/>
    <property type="match status" value="1"/>
</dbReference>
<dbReference type="InterPro" id="IPR051269">
    <property type="entry name" value="Fe-S_cluster_ET"/>
</dbReference>
<dbReference type="Gene3D" id="3.30.70.20">
    <property type="match status" value="1"/>
</dbReference>
<keyword evidence="6" id="KW-0411">Iron-sulfur</keyword>
<evidence type="ECO:0000313" key="8">
    <source>
        <dbReference type="EMBL" id="BBY72558.1"/>
    </source>
</evidence>
<evidence type="ECO:0000256" key="3">
    <source>
        <dbReference type="ARBA" id="ARBA00022723"/>
    </source>
</evidence>
<evidence type="ECO:0000256" key="2">
    <source>
        <dbReference type="ARBA" id="ARBA00022448"/>
    </source>
</evidence>
<comment type="cofactor">
    <cofactor evidence="1">
        <name>[3Fe-4S] cluster</name>
        <dbReference type="ChEBI" id="CHEBI:21137"/>
    </cofactor>
</comment>
<dbReference type="Pfam" id="PF13459">
    <property type="entry name" value="Fer4_15"/>
    <property type="match status" value="1"/>
</dbReference>
<gene>
    <name evidence="8" type="ORF">MPRI_47450</name>
</gene>
<evidence type="ECO:0000256" key="1">
    <source>
        <dbReference type="ARBA" id="ARBA00001927"/>
    </source>
</evidence>
<keyword evidence="3" id="KW-0479">Metal-binding</keyword>
<evidence type="ECO:0000313" key="9">
    <source>
        <dbReference type="Proteomes" id="UP000466578"/>
    </source>
</evidence>
<dbReference type="SUPFAM" id="SSF54862">
    <property type="entry name" value="4Fe-4S ferredoxins"/>
    <property type="match status" value="1"/>
</dbReference>
<evidence type="ECO:0000256" key="5">
    <source>
        <dbReference type="ARBA" id="ARBA00023004"/>
    </source>
</evidence>
<proteinExistence type="predicted"/>
<keyword evidence="5" id="KW-0408">Iron</keyword>
<evidence type="ECO:0008006" key="10">
    <source>
        <dbReference type="Google" id="ProtNLM"/>
    </source>
</evidence>
<dbReference type="Proteomes" id="UP000466578">
    <property type="component" value="Chromosome"/>
</dbReference>
<dbReference type="PANTHER" id="PTHR36923:SF3">
    <property type="entry name" value="FERREDOXIN"/>
    <property type="match status" value="1"/>
</dbReference>
<evidence type="ECO:0000256" key="6">
    <source>
        <dbReference type="ARBA" id="ARBA00023014"/>
    </source>
</evidence>
<keyword evidence="2" id="KW-0813">Transport</keyword>
<reference evidence="8 9" key="1">
    <citation type="journal article" date="2019" name="Emerg. Microbes Infect.">
        <title>Comprehensive subspecies identification of 175 nontuberculous mycobacteria species based on 7547 genomic profiles.</title>
        <authorList>
            <person name="Matsumoto Y."/>
            <person name="Kinjo T."/>
            <person name="Motooka D."/>
            <person name="Nabeya D."/>
            <person name="Jung N."/>
            <person name="Uechi K."/>
            <person name="Horii T."/>
            <person name="Iida T."/>
            <person name="Fujita J."/>
            <person name="Nakamura S."/>
        </authorList>
    </citation>
    <scope>NUCLEOTIDE SEQUENCE [LARGE SCALE GENOMIC DNA]</scope>
    <source>
        <strain evidence="8 9">JCM 30622</strain>
    </source>
</reference>
<evidence type="ECO:0000256" key="4">
    <source>
        <dbReference type="ARBA" id="ARBA00022982"/>
    </source>
</evidence>
<organism evidence="8 9">
    <name type="scientific">Mycobacterium paraintracellulare</name>
    <dbReference type="NCBI Taxonomy" id="1138383"/>
    <lineage>
        <taxon>Bacteria</taxon>
        <taxon>Bacillati</taxon>
        <taxon>Actinomycetota</taxon>
        <taxon>Actinomycetes</taxon>
        <taxon>Mycobacteriales</taxon>
        <taxon>Mycobacteriaceae</taxon>
        <taxon>Mycobacterium</taxon>
        <taxon>Mycobacterium avium complex (MAC)</taxon>
    </lineage>
</organism>
<keyword evidence="7" id="KW-0003">3Fe-4S</keyword>
<keyword evidence="9" id="KW-1185">Reference proteome</keyword>
<evidence type="ECO:0000256" key="7">
    <source>
        <dbReference type="ARBA" id="ARBA00023291"/>
    </source>
</evidence>
<protein>
    <recommendedName>
        <fullName evidence="10">Ferredoxin</fullName>
    </recommendedName>
</protein>
<keyword evidence="4" id="KW-0249">Electron transport</keyword>
<sequence>MRAEIDKSKCQGHALCATASGDYFELDDLGYIASDSAEVPAGSERAAEEGAGACPEQVITIRREN</sequence>
<dbReference type="GeneID" id="45455059"/>